<feature type="domain" description="Ribosomal RNA small subunit methyltransferase E PUA-like" evidence="14">
    <location>
        <begin position="20"/>
        <end position="66"/>
    </location>
</feature>
<comment type="caution">
    <text evidence="15">The sequence shown here is derived from an EMBL/GenBank/DDBJ whole genome shotgun (WGS) entry which is preliminary data.</text>
</comment>
<evidence type="ECO:0000256" key="3">
    <source>
        <dbReference type="ARBA" id="ARBA00012328"/>
    </source>
</evidence>
<evidence type="ECO:0000313" key="15">
    <source>
        <dbReference type="EMBL" id="RKF18865.1"/>
    </source>
</evidence>
<keyword evidence="7 12" id="KW-0489">Methyltransferase</keyword>
<comment type="similarity">
    <text evidence="2 12">Belongs to the RNA methyltransferase RsmE family.</text>
</comment>
<dbReference type="GO" id="GO:0070042">
    <property type="term" value="F:rRNA (uridine-N3-)-methyltransferase activity"/>
    <property type="evidence" value="ECO:0007669"/>
    <property type="project" value="TreeGrafter"/>
</dbReference>
<organism evidence="15 16">
    <name type="scientific">Alginatibacterium sediminis</name>
    <dbReference type="NCBI Taxonomy" id="2164068"/>
    <lineage>
        <taxon>Bacteria</taxon>
        <taxon>Pseudomonadati</taxon>
        <taxon>Pseudomonadota</taxon>
        <taxon>Gammaproteobacteria</taxon>
        <taxon>Alteromonadales</taxon>
        <taxon>Alteromonadaceae</taxon>
        <taxon>Alginatibacterium</taxon>
    </lineage>
</organism>
<keyword evidence="16" id="KW-1185">Reference proteome</keyword>
<dbReference type="InterPro" id="IPR046887">
    <property type="entry name" value="RsmE_PUA-like"/>
</dbReference>
<dbReference type="InterPro" id="IPR015947">
    <property type="entry name" value="PUA-like_sf"/>
</dbReference>
<evidence type="ECO:0000256" key="4">
    <source>
        <dbReference type="ARBA" id="ARBA00013673"/>
    </source>
</evidence>
<comment type="function">
    <text evidence="10 12">Specifically methylates the N3 position of the uracil ring of uridine 1498 (m3U1498) in 16S rRNA. Acts on the fully assembled 30S ribosomal subunit.</text>
</comment>
<evidence type="ECO:0000256" key="9">
    <source>
        <dbReference type="ARBA" id="ARBA00022691"/>
    </source>
</evidence>
<dbReference type="NCBIfam" id="TIGR00046">
    <property type="entry name" value="RsmE family RNA methyltransferase"/>
    <property type="match status" value="1"/>
</dbReference>
<accession>A0A420EDV7</accession>
<dbReference type="Pfam" id="PF20260">
    <property type="entry name" value="PUA_4"/>
    <property type="match status" value="1"/>
</dbReference>
<evidence type="ECO:0000256" key="7">
    <source>
        <dbReference type="ARBA" id="ARBA00022603"/>
    </source>
</evidence>
<dbReference type="InterPro" id="IPR029028">
    <property type="entry name" value="Alpha/beta_knot_MTases"/>
</dbReference>
<gene>
    <name evidence="15" type="ORF">DBZ36_10785</name>
</gene>
<proteinExistence type="inferred from homology"/>
<reference evidence="15 16" key="1">
    <citation type="submission" date="2018-09" db="EMBL/GenBank/DDBJ databases">
        <authorList>
            <person name="Wang Z."/>
        </authorList>
    </citation>
    <scope>NUCLEOTIDE SEQUENCE [LARGE SCALE GENOMIC DNA]</scope>
    <source>
        <strain evidence="15 16">ALS 81</strain>
    </source>
</reference>
<name>A0A420EDV7_9ALTE</name>
<dbReference type="CDD" id="cd18084">
    <property type="entry name" value="RsmE-like"/>
    <property type="match status" value="1"/>
</dbReference>
<dbReference type="GO" id="GO:0070475">
    <property type="term" value="P:rRNA base methylation"/>
    <property type="evidence" value="ECO:0007669"/>
    <property type="project" value="TreeGrafter"/>
</dbReference>
<keyword evidence="9 12" id="KW-0949">S-adenosyl-L-methionine</keyword>
<dbReference type="NCBIfam" id="NF008692">
    <property type="entry name" value="PRK11713.1-5"/>
    <property type="match status" value="1"/>
</dbReference>
<dbReference type="SUPFAM" id="SSF75217">
    <property type="entry name" value="alpha/beta knot"/>
    <property type="match status" value="1"/>
</dbReference>
<evidence type="ECO:0000256" key="1">
    <source>
        <dbReference type="ARBA" id="ARBA00004496"/>
    </source>
</evidence>
<dbReference type="InterPro" id="IPR046886">
    <property type="entry name" value="RsmE_MTase_dom"/>
</dbReference>
<dbReference type="Gene3D" id="3.40.1280.10">
    <property type="match status" value="1"/>
</dbReference>
<keyword evidence="6 12" id="KW-0698">rRNA processing</keyword>
<dbReference type="InterPro" id="IPR006700">
    <property type="entry name" value="RsmE"/>
</dbReference>
<dbReference type="OrthoDB" id="9815641at2"/>
<evidence type="ECO:0000256" key="11">
    <source>
        <dbReference type="ARBA" id="ARBA00047944"/>
    </source>
</evidence>
<evidence type="ECO:0000256" key="5">
    <source>
        <dbReference type="ARBA" id="ARBA00022490"/>
    </source>
</evidence>
<keyword evidence="8 12" id="KW-0808">Transferase</keyword>
<dbReference type="AlphaFoldDB" id="A0A420EDV7"/>
<dbReference type="RefSeq" id="WP_120354945.1">
    <property type="nucleotide sequence ID" value="NZ_RAQO01000005.1"/>
</dbReference>
<sequence>MREIRIFQDAELNIGDTVHLDSDAAGHVSRVLRIQIGQELTLFNGDGCEYTAPITAIDKKNVSVEIRTQSLKHNESPLAIHLGQVISRGEKMEFTIQKAVELGVNQITPLTSERCGVKLNPQRMQKKVQQWQKIAIAACEQSGRSHVPKIHQPCTLEQWSREPSDAMKLNLHPKAPYTIKTLPTPTQGVNLLIGPEGGLNDEEIAMCSSFGFIETQLGPRVLRTETAALSAITALQCYFGDLS</sequence>
<dbReference type="Gene3D" id="2.40.240.20">
    <property type="entry name" value="Hypothetical PUA domain-like, domain 1"/>
    <property type="match status" value="1"/>
</dbReference>
<comment type="subcellular location">
    <subcellularLocation>
        <location evidence="1 12">Cytoplasm</location>
    </subcellularLocation>
</comment>
<dbReference type="PANTHER" id="PTHR30027:SF3">
    <property type="entry name" value="16S RRNA (URACIL(1498)-N(3))-METHYLTRANSFERASE"/>
    <property type="match status" value="1"/>
</dbReference>
<dbReference type="FunFam" id="3.40.1280.10:FF:000007">
    <property type="entry name" value="Ribosomal RNA small subunit methyltransferase E"/>
    <property type="match status" value="1"/>
</dbReference>
<evidence type="ECO:0000256" key="10">
    <source>
        <dbReference type="ARBA" id="ARBA00025699"/>
    </source>
</evidence>
<dbReference type="EC" id="2.1.1.193" evidence="3 12"/>
<dbReference type="GO" id="GO:0005737">
    <property type="term" value="C:cytoplasm"/>
    <property type="evidence" value="ECO:0007669"/>
    <property type="project" value="UniProtKB-SubCell"/>
</dbReference>
<evidence type="ECO:0000256" key="12">
    <source>
        <dbReference type="PIRNR" id="PIRNR015601"/>
    </source>
</evidence>
<dbReference type="SUPFAM" id="SSF88697">
    <property type="entry name" value="PUA domain-like"/>
    <property type="match status" value="1"/>
</dbReference>
<comment type="catalytic activity">
    <reaction evidence="11 12">
        <text>uridine(1498) in 16S rRNA + S-adenosyl-L-methionine = N(3)-methyluridine(1498) in 16S rRNA + S-adenosyl-L-homocysteine + H(+)</text>
        <dbReference type="Rhea" id="RHEA:42920"/>
        <dbReference type="Rhea" id="RHEA-COMP:10283"/>
        <dbReference type="Rhea" id="RHEA-COMP:10284"/>
        <dbReference type="ChEBI" id="CHEBI:15378"/>
        <dbReference type="ChEBI" id="CHEBI:57856"/>
        <dbReference type="ChEBI" id="CHEBI:59789"/>
        <dbReference type="ChEBI" id="CHEBI:65315"/>
        <dbReference type="ChEBI" id="CHEBI:74502"/>
        <dbReference type="EC" id="2.1.1.193"/>
    </reaction>
</comment>
<dbReference type="Proteomes" id="UP000286482">
    <property type="component" value="Unassembled WGS sequence"/>
</dbReference>
<evidence type="ECO:0000256" key="6">
    <source>
        <dbReference type="ARBA" id="ARBA00022552"/>
    </source>
</evidence>
<dbReference type="PANTHER" id="PTHR30027">
    <property type="entry name" value="RIBOSOMAL RNA SMALL SUBUNIT METHYLTRANSFERASE E"/>
    <property type="match status" value="1"/>
</dbReference>
<dbReference type="NCBIfam" id="NF008690">
    <property type="entry name" value="PRK11713.1-1"/>
    <property type="match status" value="1"/>
</dbReference>
<keyword evidence="5 12" id="KW-0963">Cytoplasm</keyword>
<dbReference type="InterPro" id="IPR029026">
    <property type="entry name" value="tRNA_m1G_MTases_N"/>
</dbReference>
<evidence type="ECO:0000256" key="8">
    <source>
        <dbReference type="ARBA" id="ARBA00022679"/>
    </source>
</evidence>
<evidence type="ECO:0000259" key="14">
    <source>
        <dbReference type="Pfam" id="PF20260"/>
    </source>
</evidence>
<evidence type="ECO:0000259" key="13">
    <source>
        <dbReference type="Pfam" id="PF04452"/>
    </source>
</evidence>
<evidence type="ECO:0000256" key="2">
    <source>
        <dbReference type="ARBA" id="ARBA00005528"/>
    </source>
</evidence>
<dbReference type="Pfam" id="PF04452">
    <property type="entry name" value="Methyltrans_RNA"/>
    <property type="match status" value="1"/>
</dbReference>
<evidence type="ECO:0000313" key="16">
    <source>
        <dbReference type="Proteomes" id="UP000286482"/>
    </source>
</evidence>
<protein>
    <recommendedName>
        <fullName evidence="4 12">Ribosomal RNA small subunit methyltransferase E</fullName>
        <ecNumber evidence="3 12">2.1.1.193</ecNumber>
    </recommendedName>
</protein>
<dbReference type="EMBL" id="RAQO01000005">
    <property type="protein sequence ID" value="RKF18865.1"/>
    <property type="molecule type" value="Genomic_DNA"/>
</dbReference>
<feature type="domain" description="Ribosomal RNA small subunit methyltransferase E methyltransferase" evidence="13">
    <location>
        <begin position="74"/>
        <end position="236"/>
    </location>
</feature>
<dbReference type="PIRSF" id="PIRSF015601">
    <property type="entry name" value="MTase_slr0722"/>
    <property type="match status" value="1"/>
</dbReference>